<protein>
    <submittedName>
        <fullName evidence="1">Uncharacterized protein</fullName>
    </submittedName>
</protein>
<accession>A0A8S9L2X9</accession>
<reference evidence="1" key="1">
    <citation type="submission" date="2019-12" db="EMBL/GenBank/DDBJ databases">
        <title>Genome sequencing and annotation of Brassica cretica.</title>
        <authorList>
            <person name="Studholme D.J."/>
            <person name="Sarris P.F."/>
        </authorList>
    </citation>
    <scope>NUCLEOTIDE SEQUENCE</scope>
    <source>
        <strain evidence="1">PFS-001/15</strain>
        <tissue evidence="1">Leaf</tissue>
    </source>
</reference>
<sequence>MMGYGHAHHGSAGVDGSGWTAWGRYNLWGHETIYGESLPCIQNWKHCDRDEEHASAFDMSEFWNGL</sequence>
<name>A0A8S9L2X9_BRACR</name>
<gene>
    <name evidence="1" type="ORF">F2Q68_00010776</name>
</gene>
<dbReference type="EMBL" id="QGKW02000717">
    <property type="protein sequence ID" value="KAF2599836.1"/>
    <property type="molecule type" value="Genomic_DNA"/>
</dbReference>
<dbReference type="Proteomes" id="UP000712281">
    <property type="component" value="Unassembled WGS sequence"/>
</dbReference>
<organism evidence="1 2">
    <name type="scientific">Brassica cretica</name>
    <name type="common">Mustard</name>
    <dbReference type="NCBI Taxonomy" id="69181"/>
    <lineage>
        <taxon>Eukaryota</taxon>
        <taxon>Viridiplantae</taxon>
        <taxon>Streptophyta</taxon>
        <taxon>Embryophyta</taxon>
        <taxon>Tracheophyta</taxon>
        <taxon>Spermatophyta</taxon>
        <taxon>Magnoliopsida</taxon>
        <taxon>eudicotyledons</taxon>
        <taxon>Gunneridae</taxon>
        <taxon>Pentapetalae</taxon>
        <taxon>rosids</taxon>
        <taxon>malvids</taxon>
        <taxon>Brassicales</taxon>
        <taxon>Brassicaceae</taxon>
        <taxon>Brassiceae</taxon>
        <taxon>Brassica</taxon>
    </lineage>
</organism>
<comment type="caution">
    <text evidence="1">The sequence shown here is derived from an EMBL/GenBank/DDBJ whole genome shotgun (WGS) entry which is preliminary data.</text>
</comment>
<evidence type="ECO:0000313" key="2">
    <source>
        <dbReference type="Proteomes" id="UP000712281"/>
    </source>
</evidence>
<proteinExistence type="predicted"/>
<evidence type="ECO:0000313" key="1">
    <source>
        <dbReference type="EMBL" id="KAF2599836.1"/>
    </source>
</evidence>
<dbReference type="AlphaFoldDB" id="A0A8S9L2X9"/>